<name>A0A4R2GSW8_9HYPH</name>
<protein>
    <submittedName>
        <fullName evidence="1">AlpA family transcriptional regulator</fullName>
    </submittedName>
</protein>
<dbReference type="AlphaFoldDB" id="A0A4R2GSW8"/>
<organism evidence="1 2">
    <name type="scientific">Camelimonas lactis</name>
    <dbReference type="NCBI Taxonomy" id="659006"/>
    <lineage>
        <taxon>Bacteria</taxon>
        <taxon>Pseudomonadati</taxon>
        <taxon>Pseudomonadota</taxon>
        <taxon>Alphaproteobacteria</taxon>
        <taxon>Hyphomicrobiales</taxon>
        <taxon>Chelatococcaceae</taxon>
        <taxon>Camelimonas</taxon>
    </lineage>
</organism>
<dbReference type="Proteomes" id="UP000294881">
    <property type="component" value="Unassembled WGS sequence"/>
</dbReference>
<dbReference type="RefSeq" id="WP_132006429.1">
    <property type="nucleotide sequence ID" value="NZ_JBHUNN010000002.1"/>
</dbReference>
<keyword evidence="2" id="KW-1185">Reference proteome</keyword>
<evidence type="ECO:0000313" key="2">
    <source>
        <dbReference type="Proteomes" id="UP000294881"/>
    </source>
</evidence>
<proteinExistence type="predicted"/>
<accession>A0A4R2GSW8</accession>
<dbReference type="OrthoDB" id="9801242at2"/>
<comment type="caution">
    <text evidence="1">The sequence shown here is derived from an EMBL/GenBank/DDBJ whole genome shotgun (WGS) entry which is preliminary data.</text>
</comment>
<dbReference type="EMBL" id="SLWL01000006">
    <property type="protein sequence ID" value="TCO13451.1"/>
    <property type="molecule type" value="Genomic_DNA"/>
</dbReference>
<evidence type="ECO:0000313" key="1">
    <source>
        <dbReference type="EMBL" id="TCO13451.1"/>
    </source>
</evidence>
<gene>
    <name evidence="1" type="ORF">EV666_106164</name>
</gene>
<sequence>MTFHIQQRPTRIIGTAVAADRLGVSVVHLRRLVRTGQVPPPIKIGNRRQGWEDHVIERLISDARAAADQQKPAT</sequence>
<reference evidence="1 2" key="1">
    <citation type="submission" date="2019-03" db="EMBL/GenBank/DDBJ databases">
        <title>Genomic Encyclopedia of Type Strains, Phase IV (KMG-IV): sequencing the most valuable type-strain genomes for metagenomic binning, comparative biology and taxonomic classification.</title>
        <authorList>
            <person name="Goeker M."/>
        </authorList>
    </citation>
    <scope>NUCLEOTIDE SEQUENCE [LARGE SCALE GENOMIC DNA]</scope>
    <source>
        <strain evidence="1 2">DSM 22958</strain>
    </source>
</reference>